<evidence type="ECO:0000256" key="2">
    <source>
        <dbReference type="ARBA" id="ARBA00022679"/>
    </source>
</evidence>
<proteinExistence type="predicted"/>
<dbReference type="GO" id="GO:0005737">
    <property type="term" value="C:cytoplasm"/>
    <property type="evidence" value="ECO:0007669"/>
    <property type="project" value="TreeGrafter"/>
</dbReference>
<feature type="domain" description="Methyltransferase" evidence="4">
    <location>
        <begin position="47"/>
        <end position="138"/>
    </location>
</feature>
<dbReference type="PANTHER" id="PTHR12843:SF5">
    <property type="entry name" value="EEF1A LYSINE METHYLTRANSFERASE 2"/>
    <property type="match status" value="1"/>
</dbReference>
<evidence type="ECO:0000313" key="5">
    <source>
        <dbReference type="EMBL" id="RCJ36685.1"/>
    </source>
</evidence>
<dbReference type="PANTHER" id="PTHR12843">
    <property type="entry name" value="PROTEIN-LYSINE N-METHYLTRANSFERASE METTL10"/>
    <property type="match status" value="1"/>
</dbReference>
<reference evidence="5" key="1">
    <citation type="submission" date="2016-04" db="EMBL/GenBank/DDBJ databases">
        <authorList>
            <person name="Tabuchi Yagui T.R."/>
        </authorList>
    </citation>
    <scope>NUCLEOTIDE SEQUENCE [LARGE SCALE GENOMIC DNA]</scope>
    <source>
        <strain evidence="5">NIES-26</strain>
    </source>
</reference>
<dbReference type="PROSITE" id="PS51585">
    <property type="entry name" value="SAM_MT_TPMT"/>
    <property type="match status" value="1"/>
</dbReference>
<keyword evidence="1 5" id="KW-0489">Methyltransferase</keyword>
<dbReference type="AlphaFoldDB" id="A0A367RJM4"/>
<dbReference type="GO" id="GO:0016279">
    <property type="term" value="F:protein-lysine N-methyltransferase activity"/>
    <property type="evidence" value="ECO:0007669"/>
    <property type="project" value="TreeGrafter"/>
</dbReference>
<dbReference type="SUPFAM" id="SSF53335">
    <property type="entry name" value="S-adenosyl-L-methionine-dependent methyltransferases"/>
    <property type="match status" value="1"/>
</dbReference>
<dbReference type="InterPro" id="IPR041698">
    <property type="entry name" value="Methyltransf_25"/>
</dbReference>
<evidence type="ECO:0000256" key="3">
    <source>
        <dbReference type="ARBA" id="ARBA00022691"/>
    </source>
</evidence>
<dbReference type="Pfam" id="PF13649">
    <property type="entry name" value="Methyltransf_25"/>
    <property type="match status" value="1"/>
</dbReference>
<keyword evidence="2" id="KW-0808">Transferase</keyword>
<organism evidence="5 6">
    <name type="scientific">Nostoc minutum NIES-26</name>
    <dbReference type="NCBI Taxonomy" id="1844469"/>
    <lineage>
        <taxon>Bacteria</taxon>
        <taxon>Bacillati</taxon>
        <taxon>Cyanobacteriota</taxon>
        <taxon>Cyanophyceae</taxon>
        <taxon>Nostocales</taxon>
        <taxon>Nostocaceae</taxon>
        <taxon>Nostoc</taxon>
    </lineage>
</organism>
<sequence length="202" mass="22899">MMTGREFPNWEALYQEKPVETMPWFNPSLDPDVEEALLTLELSNGSVLDLGTGPGTQALALAERGFQMMATDLSEAAIRQAATKANQKGLEISFQQDDILNSRLEQSFDLILDRGCFHVLPPQSYGTYVQTVASLLKPKCYLLLKCFSQEETREQGPYRFTPEEIQQIFTERFYLRSAKQTVYHGILDPLPKALLCILEKQS</sequence>
<dbReference type="EMBL" id="LXQD01000140">
    <property type="protein sequence ID" value="RCJ36685.1"/>
    <property type="molecule type" value="Genomic_DNA"/>
</dbReference>
<dbReference type="GO" id="GO:0032259">
    <property type="term" value="P:methylation"/>
    <property type="evidence" value="ECO:0007669"/>
    <property type="project" value="UniProtKB-KW"/>
</dbReference>
<keyword evidence="3" id="KW-0949">S-adenosyl-L-methionine</keyword>
<name>A0A367RJM4_9NOSO</name>
<comment type="caution">
    <text evidence="5">The sequence shown here is derived from an EMBL/GenBank/DDBJ whole genome shotgun (WGS) entry which is preliminary data.</text>
</comment>
<evidence type="ECO:0000256" key="1">
    <source>
        <dbReference type="ARBA" id="ARBA00022603"/>
    </source>
</evidence>
<protein>
    <submittedName>
        <fullName evidence="5">Methyltransferase type 11</fullName>
    </submittedName>
</protein>
<dbReference type="InterPro" id="IPR008854">
    <property type="entry name" value="TPMT"/>
</dbReference>
<evidence type="ECO:0000313" key="6">
    <source>
        <dbReference type="Proteomes" id="UP000252107"/>
    </source>
</evidence>
<gene>
    <name evidence="5" type="ORF">A6770_40550</name>
</gene>
<accession>A0A367RJM4</accession>
<dbReference type="CDD" id="cd02440">
    <property type="entry name" value="AdoMet_MTases"/>
    <property type="match status" value="1"/>
</dbReference>
<dbReference type="Proteomes" id="UP000252107">
    <property type="component" value="Unassembled WGS sequence"/>
</dbReference>
<keyword evidence="6" id="KW-1185">Reference proteome</keyword>
<evidence type="ECO:0000259" key="4">
    <source>
        <dbReference type="Pfam" id="PF13649"/>
    </source>
</evidence>
<dbReference type="InterPro" id="IPR029063">
    <property type="entry name" value="SAM-dependent_MTases_sf"/>
</dbReference>
<dbReference type="Gene3D" id="3.40.50.150">
    <property type="entry name" value="Vaccinia Virus protein VP39"/>
    <property type="match status" value="1"/>
</dbReference>